<dbReference type="InterPro" id="IPR051449">
    <property type="entry name" value="ABC-2_transporter_component"/>
</dbReference>
<dbReference type="GO" id="GO:0005886">
    <property type="term" value="C:plasma membrane"/>
    <property type="evidence" value="ECO:0007669"/>
    <property type="project" value="UniProtKB-SubCell"/>
</dbReference>
<evidence type="ECO:0000256" key="7">
    <source>
        <dbReference type="ARBA" id="ARBA00023136"/>
    </source>
</evidence>
<dbReference type="RefSeq" id="WP_102769219.1">
    <property type="nucleotide sequence ID" value="NZ_POSP01000003.1"/>
</dbReference>
<feature type="transmembrane region" description="Helical" evidence="8">
    <location>
        <begin position="254"/>
        <end position="275"/>
    </location>
</feature>
<dbReference type="PANTHER" id="PTHR30294:SF38">
    <property type="entry name" value="TRANSPORT PERMEASE PROTEIN"/>
    <property type="match status" value="1"/>
</dbReference>
<dbReference type="InterPro" id="IPR047817">
    <property type="entry name" value="ABC2_TM_bact-type"/>
</dbReference>
<dbReference type="InterPro" id="IPR013525">
    <property type="entry name" value="ABC2_TM"/>
</dbReference>
<gene>
    <name evidence="10" type="ORF">C1O66_18390</name>
</gene>
<feature type="transmembrane region" description="Helical" evidence="8">
    <location>
        <begin position="296"/>
        <end position="324"/>
    </location>
</feature>
<evidence type="ECO:0000259" key="9">
    <source>
        <dbReference type="PROSITE" id="PS51012"/>
    </source>
</evidence>
<keyword evidence="3" id="KW-0813">Transport</keyword>
<accession>A0A2N8L0S5</accession>
<comment type="caution">
    <text evidence="10">The sequence shown here is derived from an EMBL/GenBank/DDBJ whole genome shotgun (WGS) entry which is preliminary data.</text>
</comment>
<evidence type="ECO:0000313" key="11">
    <source>
        <dbReference type="Proteomes" id="UP000235916"/>
    </source>
</evidence>
<feature type="transmembrane region" description="Helical" evidence="8">
    <location>
        <begin position="21"/>
        <end position="41"/>
    </location>
</feature>
<evidence type="ECO:0000256" key="5">
    <source>
        <dbReference type="ARBA" id="ARBA00022692"/>
    </source>
</evidence>
<dbReference type="Proteomes" id="UP000235916">
    <property type="component" value="Unassembled WGS sequence"/>
</dbReference>
<keyword evidence="7 8" id="KW-0472">Membrane</keyword>
<dbReference type="Gene3D" id="3.40.1710.10">
    <property type="entry name" value="abc type-2 transporter like domain"/>
    <property type="match status" value="1"/>
</dbReference>
<name>A0A2N8L0S5_9BURK</name>
<evidence type="ECO:0000256" key="1">
    <source>
        <dbReference type="ARBA" id="ARBA00004651"/>
    </source>
</evidence>
<keyword evidence="4" id="KW-1003">Cell membrane</keyword>
<evidence type="ECO:0000256" key="2">
    <source>
        <dbReference type="ARBA" id="ARBA00007783"/>
    </source>
</evidence>
<dbReference type="EMBL" id="POSP01000003">
    <property type="protein sequence ID" value="PND39301.1"/>
    <property type="molecule type" value="Genomic_DNA"/>
</dbReference>
<feature type="transmembrane region" description="Helical" evidence="8">
    <location>
        <begin position="364"/>
        <end position="385"/>
    </location>
</feature>
<organism evidence="10 11">
    <name type="scientific">Kinneretia aquatilis</name>
    <dbReference type="NCBI Taxonomy" id="2070761"/>
    <lineage>
        <taxon>Bacteria</taxon>
        <taxon>Pseudomonadati</taxon>
        <taxon>Pseudomonadota</taxon>
        <taxon>Betaproteobacteria</taxon>
        <taxon>Burkholderiales</taxon>
        <taxon>Sphaerotilaceae</taxon>
        <taxon>Roseateles</taxon>
    </lineage>
</organism>
<dbReference type="Pfam" id="PF12698">
    <property type="entry name" value="ABC2_membrane_3"/>
    <property type="match status" value="1"/>
</dbReference>
<dbReference type="PROSITE" id="PS51012">
    <property type="entry name" value="ABC_TM2"/>
    <property type="match status" value="1"/>
</dbReference>
<evidence type="ECO:0000256" key="6">
    <source>
        <dbReference type="ARBA" id="ARBA00022989"/>
    </source>
</evidence>
<feature type="transmembrane region" description="Helical" evidence="8">
    <location>
        <begin position="330"/>
        <end position="352"/>
    </location>
</feature>
<keyword evidence="5 8" id="KW-0812">Transmembrane</keyword>
<keyword evidence="11" id="KW-1185">Reference proteome</keyword>
<evidence type="ECO:0000256" key="8">
    <source>
        <dbReference type="SAM" id="Phobius"/>
    </source>
</evidence>
<dbReference type="OrthoDB" id="63188at2"/>
<comment type="similarity">
    <text evidence="2">Belongs to the ABC-2 integral membrane protein family.</text>
</comment>
<feature type="transmembrane region" description="Helical" evidence="8">
    <location>
        <begin position="418"/>
        <end position="438"/>
    </location>
</feature>
<feature type="domain" description="ABC transmembrane type-2" evidence="9">
    <location>
        <begin position="212"/>
        <end position="443"/>
    </location>
</feature>
<sequence>MNAFLALVRKDLFLHFSNRRAVLMSIIAPILIAAFFGSLFGNNKKGGDKPSPVPIAISDLDRSPLSVKVAAALQADSNLAVQSLDADAALAQVKAGKLRAAIVLPAGFGQQAGRALFAGPEGQRPEITLHYDPSQAMVLPMVRGLLAQHVMQVVSADTFSGQGAPVMKDMRAQVADNLALPAEQRQELTAMFDSIARVQERSARAPQAGASAASAASAAEAGGSGFTMSPPFSTRELEASAQADIPYNSYAHSFAGMGVQFILMMGVDIGVALLLMRRQGLWQRLRAAPLSKARLLGSRIASCTLISLIIFVLIYAVAMAVFGVRVQGSWLGFAAVLLAFSLLTASFGLLIAALGKSPEATRGLAILATLLMVMLGGAWVPSFVFPEWLQTASLFIPTRWAVDGLDAMTWRGLPFSEALAPVGVMLGFALAFGALAIARFSWEE</sequence>
<protein>
    <submittedName>
        <fullName evidence="10">ABC transporter</fullName>
    </submittedName>
</protein>
<comment type="subcellular location">
    <subcellularLocation>
        <location evidence="1">Cell membrane</location>
        <topology evidence="1">Multi-pass membrane protein</topology>
    </subcellularLocation>
</comment>
<evidence type="ECO:0000313" key="10">
    <source>
        <dbReference type="EMBL" id="PND39301.1"/>
    </source>
</evidence>
<dbReference type="PANTHER" id="PTHR30294">
    <property type="entry name" value="MEMBRANE COMPONENT OF ABC TRANSPORTER YHHJ-RELATED"/>
    <property type="match status" value="1"/>
</dbReference>
<dbReference type="GO" id="GO:0140359">
    <property type="term" value="F:ABC-type transporter activity"/>
    <property type="evidence" value="ECO:0007669"/>
    <property type="project" value="InterPro"/>
</dbReference>
<reference evidence="10 11" key="1">
    <citation type="submission" date="2018-01" db="EMBL/GenBank/DDBJ databases">
        <title>Draft genome sequence of Paucibacter aquatile CR182 isolated from freshwater of the Nakdong River.</title>
        <authorList>
            <person name="Choi A."/>
            <person name="Chung E.J."/>
        </authorList>
    </citation>
    <scope>NUCLEOTIDE SEQUENCE [LARGE SCALE GENOMIC DNA]</scope>
    <source>
        <strain evidence="10 11">CR182</strain>
    </source>
</reference>
<dbReference type="AlphaFoldDB" id="A0A2N8L0S5"/>
<evidence type="ECO:0000256" key="4">
    <source>
        <dbReference type="ARBA" id="ARBA00022475"/>
    </source>
</evidence>
<keyword evidence="6 8" id="KW-1133">Transmembrane helix</keyword>
<proteinExistence type="inferred from homology"/>
<evidence type="ECO:0000256" key="3">
    <source>
        <dbReference type="ARBA" id="ARBA00022448"/>
    </source>
</evidence>